<evidence type="ECO:0000313" key="2">
    <source>
        <dbReference type="Proteomes" id="UP000001935"/>
    </source>
</evidence>
<dbReference type="KEGG" id="ade:Adeh_2711"/>
<gene>
    <name evidence="1" type="ordered locus">Adeh_2711</name>
</gene>
<dbReference type="InterPro" id="IPR036249">
    <property type="entry name" value="Thioredoxin-like_sf"/>
</dbReference>
<dbReference type="PANTHER" id="PTHR37170:SF1">
    <property type="entry name" value="GLUTAREDOXIN-LIKE PROTEIN"/>
    <property type="match status" value="1"/>
</dbReference>
<dbReference type="EMBL" id="CP000251">
    <property type="protein sequence ID" value="ABC82481.1"/>
    <property type="molecule type" value="Genomic_DNA"/>
</dbReference>
<reference evidence="1 2" key="1">
    <citation type="submission" date="2006-01" db="EMBL/GenBank/DDBJ databases">
        <title>Complete sequence of Anaeromyxobacter dehalogenans 2CP-C.</title>
        <authorList>
            <consortium name="US DOE Joint Genome Institute"/>
            <person name="Copeland A."/>
            <person name="Lucas S."/>
            <person name="Lapidus A."/>
            <person name="Barry K."/>
            <person name="Detter J.C."/>
            <person name="Glavina T."/>
            <person name="Hammon N."/>
            <person name="Israni S."/>
            <person name="Pitluck S."/>
            <person name="Brettin T."/>
            <person name="Bruce D."/>
            <person name="Han C."/>
            <person name="Tapia R."/>
            <person name="Gilna P."/>
            <person name="Kiss H."/>
            <person name="Schmutz J."/>
            <person name="Larimer F."/>
            <person name="Land M."/>
            <person name="Kyrpides N."/>
            <person name="Anderson I."/>
            <person name="Sanford R.A."/>
            <person name="Ritalahti K.M."/>
            <person name="Thomas H.S."/>
            <person name="Kirby J.R."/>
            <person name="Zhulin I.B."/>
            <person name="Loeffler F.E."/>
            <person name="Richardson P."/>
        </authorList>
    </citation>
    <scope>NUCLEOTIDE SEQUENCE [LARGE SCALE GENOMIC DNA]</scope>
    <source>
        <strain evidence="1 2">2CP-C</strain>
    </source>
</reference>
<dbReference type="Proteomes" id="UP000001935">
    <property type="component" value="Chromosome"/>
</dbReference>
<name>Q2ILF1_ANADE</name>
<protein>
    <submittedName>
        <fullName evidence="1">Glutaredoxin-like protein</fullName>
    </submittedName>
</protein>
<dbReference type="eggNOG" id="COG3634">
    <property type="taxonomic scope" value="Bacteria"/>
</dbReference>
<dbReference type="AlphaFoldDB" id="Q2ILF1"/>
<evidence type="ECO:0000313" key="1">
    <source>
        <dbReference type="EMBL" id="ABC82481.1"/>
    </source>
</evidence>
<dbReference type="Gene3D" id="3.40.30.80">
    <property type="match status" value="1"/>
</dbReference>
<dbReference type="PANTHER" id="PTHR37170">
    <property type="entry name" value="GLUTAREDOXIN-RELATED"/>
    <property type="match status" value="1"/>
</dbReference>
<dbReference type="STRING" id="290397.Adeh_2711"/>
<dbReference type="SMR" id="Q2ILF1"/>
<sequence length="148" mass="15724">MALIGKDDAEQIRTELEGALQGDVKLTLVGPSALAPPARDLTPQIRQLLEEVAALSPKLAFEYLDLPTPEQREALGLAPDEAGPLTILSGAARGRVRYLGAPAGHEFPNLVNGIIDVSRGESGLSPASREALARISRPVHIKVFFTPT</sequence>
<proteinExistence type="predicted"/>
<dbReference type="HOGENOM" id="CLU_1821601_0_0_7"/>
<dbReference type="SUPFAM" id="SSF52833">
    <property type="entry name" value="Thioredoxin-like"/>
    <property type="match status" value="1"/>
</dbReference>
<accession>Q2ILF1</accession>
<organism evidence="1 2">
    <name type="scientific">Anaeromyxobacter dehalogenans (strain 2CP-C)</name>
    <dbReference type="NCBI Taxonomy" id="290397"/>
    <lineage>
        <taxon>Bacteria</taxon>
        <taxon>Pseudomonadati</taxon>
        <taxon>Myxococcota</taxon>
        <taxon>Myxococcia</taxon>
        <taxon>Myxococcales</taxon>
        <taxon>Cystobacterineae</taxon>
        <taxon>Anaeromyxobacteraceae</taxon>
        <taxon>Anaeromyxobacter</taxon>
    </lineage>
</organism>